<organism evidence="2 3">
    <name type="scientific">Candidatus Brennerbacteria bacterium CG_4_9_14_3_um_filter_43_9</name>
    <dbReference type="NCBI Taxonomy" id="1974522"/>
    <lineage>
        <taxon>Bacteria</taxon>
        <taxon>Candidatus Brenneribacteriota</taxon>
    </lineage>
</organism>
<keyword evidence="1" id="KW-0812">Transmembrane</keyword>
<evidence type="ECO:0000313" key="2">
    <source>
        <dbReference type="EMBL" id="PJB50362.1"/>
    </source>
</evidence>
<keyword evidence="1" id="KW-0472">Membrane</keyword>
<dbReference type="EMBL" id="PFUA01000030">
    <property type="protein sequence ID" value="PJB50362.1"/>
    <property type="molecule type" value="Genomic_DNA"/>
</dbReference>
<comment type="caution">
    <text evidence="2">The sequence shown here is derived from an EMBL/GenBank/DDBJ whole genome shotgun (WGS) entry which is preliminary data.</text>
</comment>
<evidence type="ECO:0000256" key="1">
    <source>
        <dbReference type="SAM" id="Phobius"/>
    </source>
</evidence>
<reference evidence="3" key="1">
    <citation type="submission" date="2017-09" db="EMBL/GenBank/DDBJ databases">
        <title>Depth-based differentiation of microbial function through sediment-hosted aquifers and enrichment of novel symbionts in the deep terrestrial subsurface.</title>
        <authorList>
            <person name="Probst A.J."/>
            <person name="Ladd B."/>
            <person name="Jarett J.K."/>
            <person name="Geller-Mcgrath D.E."/>
            <person name="Sieber C.M.K."/>
            <person name="Emerson J.B."/>
            <person name="Anantharaman K."/>
            <person name="Thomas B.C."/>
            <person name="Malmstrom R."/>
            <person name="Stieglmeier M."/>
            <person name="Klingl A."/>
            <person name="Woyke T."/>
            <person name="Ryan C.M."/>
            <person name="Banfield J.F."/>
        </authorList>
    </citation>
    <scope>NUCLEOTIDE SEQUENCE [LARGE SCALE GENOMIC DNA]</scope>
</reference>
<proteinExistence type="predicted"/>
<keyword evidence="1" id="KW-1133">Transmembrane helix</keyword>
<dbReference type="Proteomes" id="UP000228770">
    <property type="component" value="Unassembled WGS sequence"/>
</dbReference>
<protein>
    <submittedName>
        <fullName evidence="2">Uncharacterized protein</fullName>
    </submittedName>
</protein>
<accession>A0A2M8C2N8</accession>
<feature type="transmembrane region" description="Helical" evidence="1">
    <location>
        <begin position="6"/>
        <end position="27"/>
    </location>
</feature>
<sequence length="93" mass="10300">MSLPKFLILAAVILLSSFGVFGVLYVFDPANLREKSEPVTVAKNIAPTFIPENLRWTEAASSVLWEPRDSGEVFVFQNKMWLMGGLNGNKKVG</sequence>
<gene>
    <name evidence="2" type="ORF">CO102_01345</name>
</gene>
<evidence type="ECO:0000313" key="3">
    <source>
        <dbReference type="Proteomes" id="UP000228770"/>
    </source>
</evidence>
<name>A0A2M8C2N8_9BACT</name>
<dbReference type="AlphaFoldDB" id="A0A2M8C2N8"/>